<dbReference type="EMBL" id="JAAMFM010000038">
    <property type="protein sequence ID" value="NVM96722.1"/>
    <property type="molecule type" value="Genomic_DNA"/>
</dbReference>
<evidence type="ECO:0000313" key="2">
    <source>
        <dbReference type="Proteomes" id="UP000543556"/>
    </source>
</evidence>
<evidence type="ECO:0000313" key="1">
    <source>
        <dbReference type="EMBL" id="NVM96722.1"/>
    </source>
</evidence>
<dbReference type="RefSeq" id="WP_176636433.1">
    <property type="nucleotide sequence ID" value="NZ_JAAMFM010000038.1"/>
</dbReference>
<proteinExistence type="predicted"/>
<gene>
    <name evidence="1" type="ORF">G6034_17785</name>
</gene>
<comment type="caution">
    <text evidence="1">The sequence shown here is derived from an EMBL/GenBank/DDBJ whole genome shotgun (WGS) entry which is preliminary data.</text>
</comment>
<protein>
    <submittedName>
        <fullName evidence="1">Uncharacterized protein</fullName>
    </submittedName>
</protein>
<sequence>MNLNERITVKLDAGIDPDVFERCAVALMANHYDDVVGIEGGSDGGRDGDIIAPIADDPDSRGRISLCASLE</sequence>
<reference evidence="1 2" key="1">
    <citation type="submission" date="2020-02" db="EMBL/GenBank/DDBJ databases">
        <title>Genome sequence of strain AETb3-4.</title>
        <authorList>
            <person name="Gao J."/>
            <person name="Zhang X."/>
        </authorList>
    </citation>
    <scope>NUCLEOTIDE SEQUENCE [LARGE SCALE GENOMIC DNA]</scope>
    <source>
        <strain evidence="1 2">AETb3-4</strain>
    </source>
</reference>
<dbReference type="Proteomes" id="UP000543556">
    <property type="component" value="Unassembled WGS sequence"/>
</dbReference>
<keyword evidence="2" id="KW-1185">Reference proteome</keyword>
<name>A0A7Y7IJQ2_9MICC</name>
<dbReference type="AlphaFoldDB" id="A0A7Y7IJQ2"/>
<organism evidence="1 2">
    <name type="scientific">Arthrobacter wenxiniae</name>
    <dbReference type="NCBI Taxonomy" id="2713570"/>
    <lineage>
        <taxon>Bacteria</taxon>
        <taxon>Bacillati</taxon>
        <taxon>Actinomycetota</taxon>
        <taxon>Actinomycetes</taxon>
        <taxon>Micrococcales</taxon>
        <taxon>Micrococcaceae</taxon>
        <taxon>Arthrobacter</taxon>
    </lineage>
</organism>
<accession>A0A7Y7IJQ2</accession>